<dbReference type="PANTHER" id="PTHR43537">
    <property type="entry name" value="TRANSCRIPTIONAL REGULATOR, GNTR FAMILY"/>
    <property type="match status" value="1"/>
</dbReference>
<dbReference type="AlphaFoldDB" id="A0AAW6AU40"/>
<protein>
    <submittedName>
        <fullName evidence="5">GntR family transcriptional regulator</fullName>
    </submittedName>
</protein>
<dbReference type="GO" id="GO:0003700">
    <property type="term" value="F:DNA-binding transcription factor activity"/>
    <property type="evidence" value="ECO:0007669"/>
    <property type="project" value="InterPro"/>
</dbReference>
<dbReference type="InterPro" id="IPR036388">
    <property type="entry name" value="WH-like_DNA-bd_sf"/>
</dbReference>
<dbReference type="CDD" id="cd07377">
    <property type="entry name" value="WHTH_GntR"/>
    <property type="match status" value="1"/>
</dbReference>
<evidence type="ECO:0000313" key="5">
    <source>
        <dbReference type="EMBL" id="MDB1999382.1"/>
    </source>
</evidence>
<feature type="domain" description="HTH gntR-type" evidence="4">
    <location>
        <begin position="7"/>
        <end position="74"/>
    </location>
</feature>
<evidence type="ECO:0000256" key="2">
    <source>
        <dbReference type="ARBA" id="ARBA00023125"/>
    </source>
</evidence>
<dbReference type="RefSeq" id="WP_021640668.1">
    <property type="nucleotide sequence ID" value="NZ_CACRUA010000029.1"/>
</dbReference>
<accession>A0AAW6AU40</accession>
<evidence type="ECO:0000256" key="1">
    <source>
        <dbReference type="ARBA" id="ARBA00023015"/>
    </source>
</evidence>
<dbReference type="GeneID" id="57967984"/>
<comment type="caution">
    <text evidence="5">The sequence shown here is derived from an EMBL/GenBank/DDBJ whole genome shotgun (WGS) entry which is preliminary data.</text>
</comment>
<dbReference type="PROSITE" id="PS50949">
    <property type="entry name" value="HTH_GNTR"/>
    <property type="match status" value="1"/>
</dbReference>
<dbReference type="InterPro" id="IPR036390">
    <property type="entry name" value="WH_DNA-bd_sf"/>
</dbReference>
<dbReference type="Pfam" id="PF00392">
    <property type="entry name" value="GntR"/>
    <property type="match status" value="1"/>
</dbReference>
<dbReference type="Gene3D" id="1.10.10.10">
    <property type="entry name" value="Winged helix-like DNA-binding domain superfamily/Winged helix DNA-binding domain"/>
    <property type="match status" value="1"/>
</dbReference>
<dbReference type="PRINTS" id="PR00035">
    <property type="entry name" value="HTHGNTR"/>
</dbReference>
<dbReference type="InterPro" id="IPR000524">
    <property type="entry name" value="Tscrpt_reg_HTH_GntR"/>
</dbReference>
<dbReference type="Gene3D" id="1.20.120.530">
    <property type="entry name" value="GntR ligand-binding domain-like"/>
    <property type="match status" value="1"/>
</dbReference>
<dbReference type="InterPro" id="IPR011711">
    <property type="entry name" value="GntR_C"/>
</dbReference>
<dbReference type="PANTHER" id="PTHR43537:SF45">
    <property type="entry name" value="GNTR FAMILY REGULATORY PROTEIN"/>
    <property type="match status" value="1"/>
</dbReference>
<dbReference type="Proteomes" id="UP001300871">
    <property type="component" value="Unassembled WGS sequence"/>
</dbReference>
<dbReference type="InterPro" id="IPR008920">
    <property type="entry name" value="TF_FadR/GntR_C"/>
</dbReference>
<reference evidence="5" key="1">
    <citation type="submission" date="2023-01" db="EMBL/GenBank/DDBJ databases">
        <title>Human gut microbiome strain richness.</title>
        <authorList>
            <person name="Chen-Liaw A."/>
        </authorList>
    </citation>
    <scope>NUCLEOTIDE SEQUENCE</scope>
    <source>
        <strain evidence="5">B1_m1001713B170214d0_201011</strain>
    </source>
</reference>
<dbReference type="GO" id="GO:0003677">
    <property type="term" value="F:DNA binding"/>
    <property type="evidence" value="ECO:0007669"/>
    <property type="project" value="UniProtKB-KW"/>
</dbReference>
<dbReference type="SMART" id="SM00895">
    <property type="entry name" value="FCD"/>
    <property type="match status" value="1"/>
</dbReference>
<keyword evidence="1" id="KW-0805">Transcription regulation</keyword>
<evidence type="ECO:0000259" key="4">
    <source>
        <dbReference type="PROSITE" id="PS50949"/>
    </source>
</evidence>
<dbReference type="SUPFAM" id="SSF46785">
    <property type="entry name" value="Winged helix' DNA-binding domain"/>
    <property type="match status" value="1"/>
</dbReference>
<name>A0AAW6AU40_CLOSY</name>
<sequence length="221" mass="25850">MKADQGNNLSEMVYHYLLDMILSMKIKPGDRIPEARIATQFGISRTPIRDAMKQLANDGILNIYPNRFAEVANWDEDLIKEIGITRAHLDNLAAKLAIFYGSNADFNRMMEHAKICLKAALDDDVALKIKEDCAFHLELSMIARNRQLIEFQKKIYLKIEFLQSWRGDFLENPQEQYRQHEEIVTALTDRNEKEVIQLLTRHNMHFHNLEKDFPVDFFINP</sequence>
<dbReference type="SUPFAM" id="SSF48008">
    <property type="entry name" value="GntR ligand-binding domain-like"/>
    <property type="match status" value="1"/>
</dbReference>
<proteinExistence type="predicted"/>
<dbReference type="EMBL" id="JAQLGM010000006">
    <property type="protein sequence ID" value="MDB1999382.1"/>
    <property type="molecule type" value="Genomic_DNA"/>
</dbReference>
<dbReference type="SMART" id="SM00345">
    <property type="entry name" value="HTH_GNTR"/>
    <property type="match status" value="1"/>
</dbReference>
<keyword evidence="3" id="KW-0804">Transcription</keyword>
<evidence type="ECO:0000256" key="3">
    <source>
        <dbReference type="ARBA" id="ARBA00023163"/>
    </source>
</evidence>
<keyword evidence="2" id="KW-0238">DNA-binding</keyword>
<organism evidence="5 6">
    <name type="scientific">Clostridium symbiosum</name>
    <name type="common">Bacteroides symbiosus</name>
    <dbReference type="NCBI Taxonomy" id="1512"/>
    <lineage>
        <taxon>Bacteria</taxon>
        <taxon>Bacillati</taxon>
        <taxon>Bacillota</taxon>
        <taxon>Clostridia</taxon>
        <taxon>Lachnospirales</taxon>
        <taxon>Lachnospiraceae</taxon>
        <taxon>Otoolea</taxon>
    </lineage>
</organism>
<gene>
    <name evidence="5" type="ORF">PM006_04155</name>
</gene>
<evidence type="ECO:0000313" key="6">
    <source>
        <dbReference type="Proteomes" id="UP001300871"/>
    </source>
</evidence>
<dbReference type="Pfam" id="PF07729">
    <property type="entry name" value="FCD"/>
    <property type="match status" value="1"/>
</dbReference>